<dbReference type="KEGG" id="salx:SALLE_v1c07430"/>
<sequence length="161" mass="17661">MRKLLKLLKFKNLTLSSCESFTGGLFGNKLTDISGASEVFLGGIVAYSVESKKQILGITSDLINKFTTVSNEVAIEMAISCRKIFNSDIAISFTGNAGPNASDNKDVGLAFIGIVSNNFQKVIEISIKNKSRKQFKKLALKICKNNLINYIKSDFADKKHD</sequence>
<keyword evidence="3" id="KW-1185">Reference proteome</keyword>
<dbReference type="OrthoDB" id="399376at2"/>
<dbReference type="InterPro" id="IPR008136">
    <property type="entry name" value="CinA_C"/>
</dbReference>
<dbReference type="InterPro" id="IPR036653">
    <property type="entry name" value="CinA-like_C"/>
</dbReference>
<dbReference type="Pfam" id="PF02464">
    <property type="entry name" value="CinA"/>
    <property type="match status" value="1"/>
</dbReference>
<dbReference type="Gene3D" id="3.90.950.20">
    <property type="entry name" value="CinA-like"/>
    <property type="match status" value="1"/>
</dbReference>
<evidence type="ECO:0000259" key="1">
    <source>
        <dbReference type="Pfam" id="PF02464"/>
    </source>
</evidence>
<proteinExistence type="predicted"/>
<dbReference type="NCBIfam" id="TIGR00199">
    <property type="entry name" value="PncC_domain"/>
    <property type="match status" value="1"/>
</dbReference>
<dbReference type="Proteomes" id="UP000254792">
    <property type="component" value="Chromosome"/>
</dbReference>
<name>A0A345Z484_9MOLU</name>
<gene>
    <name evidence="2" type="primary">cinA</name>
    <name evidence="2" type="ORF">SALLE_v1c07430</name>
</gene>
<accession>A0A345Z484</accession>
<dbReference type="RefSeq" id="WP_115558312.1">
    <property type="nucleotide sequence ID" value="NZ_CP031376.1"/>
</dbReference>
<evidence type="ECO:0000313" key="3">
    <source>
        <dbReference type="Proteomes" id="UP000254792"/>
    </source>
</evidence>
<protein>
    <submittedName>
        <fullName evidence="2">Competence damage-inducible protein A</fullName>
    </submittedName>
</protein>
<reference evidence="2 3" key="1">
    <citation type="submission" date="2018-07" db="EMBL/GenBank/DDBJ databases">
        <title>Complete genome sequence of Spiroplasma alleghenense PLHS-1 (ATCC 51752).</title>
        <authorList>
            <person name="Chou L."/>
            <person name="Lee T.-Y."/>
            <person name="Tsai Y.-M."/>
            <person name="Kuo C.-H."/>
        </authorList>
    </citation>
    <scope>NUCLEOTIDE SEQUENCE [LARGE SCALE GENOMIC DNA]</scope>
    <source>
        <strain evidence="2 3">PLHS-1</strain>
    </source>
</reference>
<feature type="domain" description="CinA C-terminal" evidence="1">
    <location>
        <begin position="3"/>
        <end position="142"/>
    </location>
</feature>
<dbReference type="SUPFAM" id="SSF142433">
    <property type="entry name" value="CinA-like"/>
    <property type="match status" value="1"/>
</dbReference>
<dbReference type="EMBL" id="CP031376">
    <property type="protein sequence ID" value="AXK51413.1"/>
    <property type="molecule type" value="Genomic_DNA"/>
</dbReference>
<organism evidence="2 3">
    <name type="scientific">Spiroplasma alleghenense</name>
    <dbReference type="NCBI Taxonomy" id="216931"/>
    <lineage>
        <taxon>Bacteria</taxon>
        <taxon>Bacillati</taxon>
        <taxon>Mycoplasmatota</taxon>
        <taxon>Mollicutes</taxon>
        <taxon>Entomoplasmatales</taxon>
        <taxon>Spiroplasmataceae</taxon>
        <taxon>Spiroplasma</taxon>
    </lineage>
</organism>
<dbReference type="AlphaFoldDB" id="A0A345Z484"/>
<evidence type="ECO:0000313" key="2">
    <source>
        <dbReference type="EMBL" id="AXK51413.1"/>
    </source>
</evidence>